<sequence length="74" mass="8319">MLFDLFARVEQSQTCTPNQARPQVQFNTTPDNFANNNKFAPQSNDTPATDDATVDELITPWNTPQVESSMEKVD</sequence>
<dbReference type="Proteomes" id="UP000887574">
    <property type="component" value="Unplaced"/>
</dbReference>
<organism evidence="2 3">
    <name type="scientific">Ditylenchus dipsaci</name>
    <dbReference type="NCBI Taxonomy" id="166011"/>
    <lineage>
        <taxon>Eukaryota</taxon>
        <taxon>Metazoa</taxon>
        <taxon>Ecdysozoa</taxon>
        <taxon>Nematoda</taxon>
        <taxon>Chromadorea</taxon>
        <taxon>Rhabditida</taxon>
        <taxon>Tylenchina</taxon>
        <taxon>Tylenchomorpha</taxon>
        <taxon>Sphaerularioidea</taxon>
        <taxon>Anguinidae</taxon>
        <taxon>Anguininae</taxon>
        <taxon>Ditylenchus</taxon>
    </lineage>
</organism>
<accession>A0A915DCE9</accession>
<evidence type="ECO:0000313" key="2">
    <source>
        <dbReference type="Proteomes" id="UP000887574"/>
    </source>
</evidence>
<name>A0A915DCE9_9BILA</name>
<evidence type="ECO:0000256" key="1">
    <source>
        <dbReference type="SAM" id="MobiDB-lite"/>
    </source>
</evidence>
<evidence type="ECO:0000313" key="3">
    <source>
        <dbReference type="WBParaSite" id="jg18432"/>
    </source>
</evidence>
<feature type="region of interest" description="Disordered" evidence="1">
    <location>
        <begin position="14"/>
        <end position="74"/>
    </location>
</feature>
<protein>
    <submittedName>
        <fullName evidence="3">Uncharacterized protein</fullName>
    </submittedName>
</protein>
<dbReference type="AlphaFoldDB" id="A0A915DCE9"/>
<keyword evidence="2" id="KW-1185">Reference proteome</keyword>
<dbReference type="WBParaSite" id="jg18432">
    <property type="protein sequence ID" value="jg18432"/>
    <property type="gene ID" value="jg18432"/>
</dbReference>
<reference evidence="3" key="1">
    <citation type="submission" date="2022-11" db="UniProtKB">
        <authorList>
            <consortium name="WormBaseParasite"/>
        </authorList>
    </citation>
    <scope>IDENTIFICATION</scope>
</reference>
<proteinExistence type="predicted"/>
<feature type="compositionally biased region" description="Polar residues" evidence="1">
    <location>
        <begin position="14"/>
        <end position="47"/>
    </location>
</feature>